<accession>H1HM93</accession>
<evidence type="ECO:0000313" key="2">
    <source>
        <dbReference type="Proteomes" id="UP000003167"/>
    </source>
</evidence>
<dbReference type="AlphaFoldDB" id="H1HM93"/>
<dbReference type="HOGENOM" id="CLU_2718972_0_0_10"/>
<proteinExistence type="predicted"/>
<dbReference type="STRING" id="999422.HMPREF9944_01347"/>
<evidence type="ECO:0000313" key="1">
    <source>
        <dbReference type="EMBL" id="EHO70728.1"/>
    </source>
</evidence>
<dbReference type="Proteomes" id="UP000003167">
    <property type="component" value="Unassembled WGS sequence"/>
</dbReference>
<organism evidence="1 2">
    <name type="scientific">Segatella maculosa OT 289</name>
    <dbReference type="NCBI Taxonomy" id="999422"/>
    <lineage>
        <taxon>Bacteria</taxon>
        <taxon>Pseudomonadati</taxon>
        <taxon>Bacteroidota</taxon>
        <taxon>Bacteroidia</taxon>
        <taxon>Bacteroidales</taxon>
        <taxon>Prevotellaceae</taxon>
        <taxon>Segatella</taxon>
    </lineage>
</organism>
<protein>
    <submittedName>
        <fullName evidence="1">Uncharacterized protein</fullName>
    </submittedName>
</protein>
<comment type="caution">
    <text evidence="1">The sequence shown here is derived from an EMBL/GenBank/DDBJ whole genome shotgun (WGS) entry which is preliminary data.</text>
</comment>
<dbReference type="EMBL" id="AGEK01000025">
    <property type="protein sequence ID" value="EHO70728.1"/>
    <property type="molecule type" value="Genomic_DNA"/>
</dbReference>
<sequence length="72" mass="8313">MTRRRLFFVKERYKAVNLSCHASGFRLLLLPLQRIFGNSDAFDCAAVVIKAARLLKDVMMQLHLINSFKLCI</sequence>
<name>H1HM93_9BACT</name>
<gene>
    <name evidence="1" type="ORF">HMPREF9944_01347</name>
</gene>
<keyword evidence="2" id="KW-1185">Reference proteome</keyword>
<reference evidence="1 2" key="1">
    <citation type="submission" date="2011-12" db="EMBL/GenBank/DDBJ databases">
        <title>The Genome Sequence of Prevotella maculosa OT 289.</title>
        <authorList>
            <consortium name="The Broad Institute Genome Sequencing Platform"/>
            <person name="Earl A."/>
            <person name="Ward D."/>
            <person name="Feldgarden M."/>
            <person name="Gevers D."/>
            <person name="Izard J."/>
            <person name="Blanton J.M."/>
            <person name="Mathney J."/>
            <person name="Tanner A.C."/>
            <person name="Dewhirst F.E."/>
            <person name="Young S.K."/>
            <person name="Zeng Q."/>
            <person name="Gargeya S."/>
            <person name="Fitzgerald M."/>
            <person name="Haas B."/>
            <person name="Abouelleil A."/>
            <person name="Alvarado L."/>
            <person name="Arachchi H.M."/>
            <person name="Berlin A."/>
            <person name="Chapman S.B."/>
            <person name="Gearin G."/>
            <person name="Goldberg J."/>
            <person name="Griggs A."/>
            <person name="Gujja S."/>
            <person name="Hansen M."/>
            <person name="Heiman D."/>
            <person name="Howarth C."/>
            <person name="Larimer J."/>
            <person name="Lui A."/>
            <person name="MacDonald P.J.P."/>
            <person name="McCowen C."/>
            <person name="Montmayeur A."/>
            <person name="Murphy C."/>
            <person name="Neiman D."/>
            <person name="Pearson M."/>
            <person name="Priest M."/>
            <person name="Roberts A."/>
            <person name="Saif S."/>
            <person name="Shea T."/>
            <person name="Sisk P."/>
            <person name="Stolte C."/>
            <person name="Sykes S."/>
            <person name="Wortman J."/>
            <person name="Nusbaum C."/>
            <person name="Birren B."/>
        </authorList>
    </citation>
    <scope>NUCLEOTIDE SEQUENCE [LARGE SCALE GENOMIC DNA]</scope>
    <source>
        <strain evidence="1 2">OT 289</strain>
    </source>
</reference>